<name>A0ABU1YGN3_ROSSA</name>
<protein>
    <submittedName>
        <fullName evidence="1">N-formylglutamate deformylase</fullName>
        <ecNumber evidence="1">3.5.1.68</ecNumber>
    </submittedName>
</protein>
<dbReference type="RefSeq" id="WP_310260780.1">
    <property type="nucleotide sequence ID" value="NZ_JAVDXU010000001.1"/>
</dbReference>
<dbReference type="EC" id="3.5.1.68" evidence="1"/>
<dbReference type="EMBL" id="JAVDXU010000001">
    <property type="protein sequence ID" value="MDR7268015.1"/>
    <property type="molecule type" value="Genomic_DNA"/>
</dbReference>
<accession>A0ABU1YGN3</accession>
<evidence type="ECO:0000313" key="1">
    <source>
        <dbReference type="EMBL" id="MDR7268015.1"/>
    </source>
</evidence>
<keyword evidence="2" id="KW-1185">Reference proteome</keyword>
<sequence>MNLDDAQFLAAVADGSLPASDFGHRQHLRLGWLHLQTASLEVAIERTCADITRFATHHGAHAKFHRTITEALLRLMAARGPNDAALVDNARGLLARHYSPTLLATPEARLRFQPPDLMPLPA</sequence>
<evidence type="ECO:0000313" key="2">
    <source>
        <dbReference type="Proteomes" id="UP001180453"/>
    </source>
</evidence>
<proteinExistence type="predicted"/>
<gene>
    <name evidence="1" type="ORF">J2X20_000644</name>
</gene>
<dbReference type="GO" id="GO:0050129">
    <property type="term" value="F:N-formylglutamate deformylase activity"/>
    <property type="evidence" value="ECO:0007669"/>
    <property type="project" value="UniProtKB-EC"/>
</dbReference>
<reference evidence="1 2" key="1">
    <citation type="submission" date="2023-07" db="EMBL/GenBank/DDBJ databases">
        <title>Sorghum-associated microbial communities from plants grown in Nebraska, USA.</title>
        <authorList>
            <person name="Schachtman D."/>
        </authorList>
    </citation>
    <scope>NUCLEOTIDE SEQUENCE [LARGE SCALE GENOMIC DNA]</scope>
    <source>
        <strain evidence="1 2">BE314</strain>
    </source>
</reference>
<dbReference type="Proteomes" id="UP001180453">
    <property type="component" value="Unassembled WGS sequence"/>
</dbReference>
<organism evidence="1 2">
    <name type="scientific">Roseateles saccharophilus</name>
    <name type="common">Pseudomonas saccharophila</name>
    <dbReference type="NCBI Taxonomy" id="304"/>
    <lineage>
        <taxon>Bacteria</taxon>
        <taxon>Pseudomonadati</taxon>
        <taxon>Pseudomonadota</taxon>
        <taxon>Betaproteobacteria</taxon>
        <taxon>Burkholderiales</taxon>
        <taxon>Sphaerotilaceae</taxon>
        <taxon>Roseateles</taxon>
    </lineage>
</organism>
<comment type="caution">
    <text evidence="1">The sequence shown here is derived from an EMBL/GenBank/DDBJ whole genome shotgun (WGS) entry which is preliminary data.</text>
</comment>
<keyword evidence="1" id="KW-0378">Hydrolase</keyword>